<evidence type="ECO:0000313" key="1">
    <source>
        <dbReference type="EMBL" id="KAI7739070.1"/>
    </source>
</evidence>
<dbReference type="EMBL" id="JAMZMK010008679">
    <property type="protein sequence ID" value="KAI7739070.1"/>
    <property type="molecule type" value="Genomic_DNA"/>
</dbReference>
<protein>
    <submittedName>
        <fullName evidence="1">Uncharacterized protein</fullName>
    </submittedName>
</protein>
<accession>A0AAD5CDE1</accession>
<dbReference type="AlphaFoldDB" id="A0AAD5CDE1"/>
<sequence>MLKPTIPTAVGDVALTKSCLATRS</sequence>
<reference evidence="1" key="1">
    <citation type="submission" date="2022-06" db="EMBL/GenBank/DDBJ databases">
        <title>Uncovering the hologenomic basis of an extraordinary plant invasion.</title>
        <authorList>
            <person name="Bieker V.C."/>
            <person name="Martin M.D."/>
            <person name="Gilbert T."/>
            <person name="Hodgins K."/>
            <person name="Battlay P."/>
            <person name="Petersen B."/>
            <person name="Wilson J."/>
        </authorList>
    </citation>
    <scope>NUCLEOTIDE SEQUENCE</scope>
    <source>
        <strain evidence="1">AA19_3_7</strain>
        <tissue evidence="1">Leaf</tissue>
    </source>
</reference>
<comment type="caution">
    <text evidence="1">The sequence shown here is derived from an EMBL/GenBank/DDBJ whole genome shotgun (WGS) entry which is preliminary data.</text>
</comment>
<proteinExistence type="predicted"/>
<name>A0AAD5CDE1_AMBAR</name>
<evidence type="ECO:0000313" key="2">
    <source>
        <dbReference type="Proteomes" id="UP001206925"/>
    </source>
</evidence>
<gene>
    <name evidence="1" type="ORF">M8C21_005229</name>
</gene>
<dbReference type="Proteomes" id="UP001206925">
    <property type="component" value="Unassembled WGS sequence"/>
</dbReference>
<keyword evidence="2" id="KW-1185">Reference proteome</keyword>
<organism evidence="1 2">
    <name type="scientific">Ambrosia artemisiifolia</name>
    <name type="common">Common ragweed</name>
    <dbReference type="NCBI Taxonomy" id="4212"/>
    <lineage>
        <taxon>Eukaryota</taxon>
        <taxon>Viridiplantae</taxon>
        <taxon>Streptophyta</taxon>
        <taxon>Embryophyta</taxon>
        <taxon>Tracheophyta</taxon>
        <taxon>Spermatophyta</taxon>
        <taxon>Magnoliopsida</taxon>
        <taxon>eudicotyledons</taxon>
        <taxon>Gunneridae</taxon>
        <taxon>Pentapetalae</taxon>
        <taxon>asterids</taxon>
        <taxon>campanulids</taxon>
        <taxon>Asterales</taxon>
        <taxon>Asteraceae</taxon>
        <taxon>Asteroideae</taxon>
        <taxon>Heliantheae alliance</taxon>
        <taxon>Heliantheae</taxon>
        <taxon>Ambrosia</taxon>
    </lineage>
</organism>